<proteinExistence type="predicted"/>
<evidence type="ECO:0000313" key="2">
    <source>
        <dbReference type="EMBL" id="KAG1904585.1"/>
    </source>
</evidence>
<dbReference type="EMBL" id="JABBWK010000009">
    <property type="protein sequence ID" value="KAG1904585.1"/>
    <property type="molecule type" value="Genomic_DNA"/>
</dbReference>
<keyword evidence="1" id="KW-1133">Transmembrane helix</keyword>
<dbReference type="RefSeq" id="XP_041230160.1">
    <property type="nucleotide sequence ID" value="XM_041373094.1"/>
</dbReference>
<reference evidence="2" key="1">
    <citation type="journal article" date="2020" name="New Phytol.">
        <title>Comparative genomics reveals dynamic genome evolution in host specialist ectomycorrhizal fungi.</title>
        <authorList>
            <person name="Lofgren L.A."/>
            <person name="Nguyen N.H."/>
            <person name="Vilgalys R."/>
            <person name="Ruytinx J."/>
            <person name="Liao H.L."/>
            <person name="Branco S."/>
            <person name="Kuo A."/>
            <person name="LaButti K."/>
            <person name="Lipzen A."/>
            <person name="Andreopoulos W."/>
            <person name="Pangilinan J."/>
            <person name="Riley R."/>
            <person name="Hundley H."/>
            <person name="Na H."/>
            <person name="Barry K."/>
            <person name="Grigoriev I.V."/>
            <person name="Stajich J.E."/>
            <person name="Kennedy P.G."/>
        </authorList>
    </citation>
    <scope>NUCLEOTIDE SEQUENCE</scope>
    <source>
        <strain evidence="2">FC203</strain>
    </source>
</reference>
<keyword evidence="1" id="KW-0812">Transmembrane</keyword>
<sequence length="238" mass="28257">MKNIYLKNEKIADVDTSSTFSVWRRSHSMCSILRPYRPFLSQLSLSRPYFPRTHRLSTDTWSHTRSFHITSHCRAFSWEALVLLHRDQHRLRLFIHTHPLLRDIALLLGHQSISQKYERKEGHPRYLQLAHKFIHEHTRAGQHFVFFHKPGEVRYCHGPVAECFCEIFLIFFLMYYSLLLVVPCMQSDPARKYIYPVHHASRNHDRYPSSNQLQGTLFSPVELGTGHDHWVHTLCRSQ</sequence>
<keyword evidence="1" id="KW-0472">Membrane</keyword>
<feature type="transmembrane region" description="Helical" evidence="1">
    <location>
        <begin position="167"/>
        <end position="185"/>
    </location>
</feature>
<accession>A0AAD4EE52</accession>
<name>A0AAD4EE52_9AGAM</name>
<dbReference type="AlphaFoldDB" id="A0AAD4EE52"/>
<dbReference type="Proteomes" id="UP001195769">
    <property type="component" value="Unassembled WGS sequence"/>
</dbReference>
<evidence type="ECO:0000256" key="1">
    <source>
        <dbReference type="SAM" id="Phobius"/>
    </source>
</evidence>
<evidence type="ECO:0000313" key="3">
    <source>
        <dbReference type="Proteomes" id="UP001195769"/>
    </source>
</evidence>
<organism evidence="2 3">
    <name type="scientific">Suillus fuscotomentosus</name>
    <dbReference type="NCBI Taxonomy" id="1912939"/>
    <lineage>
        <taxon>Eukaryota</taxon>
        <taxon>Fungi</taxon>
        <taxon>Dikarya</taxon>
        <taxon>Basidiomycota</taxon>
        <taxon>Agaricomycotina</taxon>
        <taxon>Agaricomycetes</taxon>
        <taxon>Agaricomycetidae</taxon>
        <taxon>Boletales</taxon>
        <taxon>Suillineae</taxon>
        <taxon>Suillaceae</taxon>
        <taxon>Suillus</taxon>
    </lineage>
</organism>
<comment type="caution">
    <text evidence="2">The sequence shown here is derived from an EMBL/GenBank/DDBJ whole genome shotgun (WGS) entry which is preliminary data.</text>
</comment>
<gene>
    <name evidence="2" type="ORF">F5891DRAFT_749554</name>
</gene>
<protein>
    <submittedName>
        <fullName evidence="2">Uncharacterized protein</fullName>
    </submittedName>
</protein>
<dbReference type="GeneID" id="64667392"/>
<keyword evidence="3" id="KW-1185">Reference proteome</keyword>